<name>A0AAD6GZ04_9EURO</name>
<dbReference type="Proteomes" id="UP001216150">
    <property type="component" value="Unassembled WGS sequence"/>
</dbReference>
<dbReference type="AlphaFoldDB" id="A0AAD6GZ04"/>
<evidence type="ECO:0000313" key="1">
    <source>
        <dbReference type="EMBL" id="KAJ5596937.1"/>
    </source>
</evidence>
<dbReference type="SUPFAM" id="SSF51338">
    <property type="entry name" value="Composite domain of metallo-dependent hydrolases"/>
    <property type="match status" value="1"/>
</dbReference>
<keyword evidence="2" id="KW-1185">Reference proteome</keyword>
<proteinExistence type="predicted"/>
<dbReference type="InterPro" id="IPR011059">
    <property type="entry name" value="Metal-dep_hydrolase_composite"/>
</dbReference>
<dbReference type="GO" id="GO:0016810">
    <property type="term" value="F:hydrolase activity, acting on carbon-nitrogen (but not peptide) bonds"/>
    <property type="evidence" value="ECO:0007669"/>
    <property type="project" value="InterPro"/>
</dbReference>
<comment type="caution">
    <text evidence="1">The sequence shown here is derived from an EMBL/GenBank/DDBJ whole genome shotgun (WGS) entry which is preliminary data.</text>
</comment>
<dbReference type="Gene3D" id="3.20.20.140">
    <property type="entry name" value="Metal-dependent hydrolases"/>
    <property type="match status" value="1"/>
</dbReference>
<dbReference type="Gene3D" id="2.30.40.10">
    <property type="entry name" value="Urease, subunit C, domain 1"/>
    <property type="match status" value="1"/>
</dbReference>
<dbReference type="EMBL" id="JAQJAC010000002">
    <property type="protein sequence ID" value="KAJ5596937.1"/>
    <property type="molecule type" value="Genomic_DNA"/>
</dbReference>
<dbReference type="SUPFAM" id="SSF51556">
    <property type="entry name" value="Metallo-dependent hydrolases"/>
    <property type="match status" value="1"/>
</dbReference>
<accession>A0AAD6GZ04</accession>
<protein>
    <submittedName>
        <fullName evidence="1">Amidohydrolase</fullName>
    </submittedName>
</protein>
<dbReference type="InterPro" id="IPR032466">
    <property type="entry name" value="Metal_Hydrolase"/>
</dbReference>
<evidence type="ECO:0000313" key="2">
    <source>
        <dbReference type="Proteomes" id="UP001216150"/>
    </source>
</evidence>
<gene>
    <name evidence="1" type="ORF">N7450_003395</name>
</gene>
<organism evidence="1 2">
    <name type="scientific">Penicillium hetheringtonii</name>
    <dbReference type="NCBI Taxonomy" id="911720"/>
    <lineage>
        <taxon>Eukaryota</taxon>
        <taxon>Fungi</taxon>
        <taxon>Dikarya</taxon>
        <taxon>Ascomycota</taxon>
        <taxon>Pezizomycotina</taxon>
        <taxon>Eurotiomycetes</taxon>
        <taxon>Eurotiomycetidae</taxon>
        <taxon>Eurotiales</taxon>
        <taxon>Aspergillaceae</taxon>
        <taxon>Penicillium</taxon>
    </lineage>
</organism>
<sequence length="182" mass="20204">MSCSRRKYCLAIHDALLIRPLHRPITADVLVAHDGTVAFIGKAQGSHLLTADRLIEATDLWLIPGFVSAHSQLWQHGFPGRAPKSNALYNETKGLSAEELYELTVKGAASHIRKGITTVFNFTYPSRLEDGRADRAQFEGTMYAGTCLVHGFNVGKYSKDWATSQAPQRTEHFLSWATQFKG</sequence>
<reference evidence="1 2" key="1">
    <citation type="journal article" date="2023" name="IMA Fungus">
        <title>Comparative genomic study of the Penicillium genus elucidates a diverse pangenome and 15 lateral gene transfer events.</title>
        <authorList>
            <person name="Petersen C."/>
            <person name="Sorensen T."/>
            <person name="Nielsen M.R."/>
            <person name="Sondergaard T.E."/>
            <person name="Sorensen J.L."/>
            <person name="Fitzpatrick D.A."/>
            <person name="Frisvad J.C."/>
            <person name="Nielsen K.L."/>
        </authorList>
    </citation>
    <scope>NUCLEOTIDE SEQUENCE [LARGE SCALE GENOMIC DNA]</scope>
    <source>
        <strain evidence="1 2">IBT 29057</strain>
    </source>
</reference>